<sequence>MGLISAHSWVDCTKFNDATGSCEGYPRGYPGRANPSINTIYTYLITGDPESQPICKPGTQDFENYSDEFPMAIANSGDTIRTTWEANGHYNPFRLTYATIYFSNFPNFLQEDYNKQHPQHNSSPIIKSALSRDSSSNSPFELVNKTTFVFASHTNCINPQDPNSVCFVDWEVPKVLVPNNTYSFFWVWNFDFNPAGEVYTSCFDIHIY</sequence>
<dbReference type="PANTHER" id="PTHR35559:SF1">
    <property type="entry name" value="CHITIN-BINDING TYPE-4 DOMAIN-CONTAINING PROTEIN"/>
    <property type="match status" value="1"/>
</dbReference>
<dbReference type="EMBL" id="LSSN01000872">
    <property type="protein sequence ID" value="OMJ21989.1"/>
    <property type="molecule type" value="Genomic_DNA"/>
</dbReference>
<dbReference type="Proteomes" id="UP000187283">
    <property type="component" value="Unassembled WGS sequence"/>
</dbReference>
<gene>
    <name evidence="2" type="ORF">AYI70_g3146</name>
    <name evidence="3" type="ORF">AYI70_g3147</name>
</gene>
<dbReference type="PANTHER" id="PTHR35559">
    <property type="entry name" value="CHITIN-BINDING TYPE-4 DOMAIN-CONTAINING PROTEIN"/>
    <property type="match status" value="1"/>
</dbReference>
<dbReference type="STRING" id="133412.A0A1R1Y520"/>
<keyword evidence="4" id="KW-1185">Reference proteome</keyword>
<name>A0A1R1Y520_9FUNG</name>
<dbReference type="Pfam" id="PF24320">
    <property type="entry name" value="DUF7492"/>
    <property type="match status" value="1"/>
</dbReference>
<proteinExistence type="predicted"/>
<dbReference type="EMBL" id="LSSN01000872">
    <property type="protein sequence ID" value="OMJ21988.1"/>
    <property type="molecule type" value="Genomic_DNA"/>
</dbReference>
<dbReference type="InterPro" id="IPR055915">
    <property type="entry name" value="DUF7492"/>
</dbReference>
<evidence type="ECO:0000259" key="1">
    <source>
        <dbReference type="Pfam" id="PF24320"/>
    </source>
</evidence>
<evidence type="ECO:0000313" key="4">
    <source>
        <dbReference type="Proteomes" id="UP000187283"/>
    </source>
</evidence>
<accession>A0A1R1Y520</accession>
<dbReference type="OrthoDB" id="64281at2759"/>
<organism evidence="2 4">
    <name type="scientific">Smittium culicis</name>
    <dbReference type="NCBI Taxonomy" id="133412"/>
    <lineage>
        <taxon>Eukaryota</taxon>
        <taxon>Fungi</taxon>
        <taxon>Fungi incertae sedis</taxon>
        <taxon>Zoopagomycota</taxon>
        <taxon>Kickxellomycotina</taxon>
        <taxon>Harpellomycetes</taxon>
        <taxon>Harpellales</taxon>
        <taxon>Legeriomycetaceae</taxon>
        <taxon>Smittium</taxon>
    </lineage>
</organism>
<protein>
    <recommendedName>
        <fullName evidence="1">DUF7492 domain-containing protein</fullName>
    </recommendedName>
</protein>
<reference evidence="2 4" key="1">
    <citation type="submission" date="2017-01" db="EMBL/GenBank/DDBJ databases">
        <authorList>
            <person name="Mah S.A."/>
            <person name="Swanson W.J."/>
            <person name="Moy G.W."/>
            <person name="Vacquier V.D."/>
        </authorList>
    </citation>
    <scope>NUCLEOTIDE SEQUENCE [LARGE SCALE GENOMIC DNA]</scope>
    <source>
        <strain evidence="2 4">GSMNP</strain>
    </source>
</reference>
<feature type="domain" description="DUF7492" evidence="1">
    <location>
        <begin position="5"/>
        <end position="89"/>
    </location>
</feature>
<evidence type="ECO:0000313" key="2">
    <source>
        <dbReference type="EMBL" id="OMJ21988.1"/>
    </source>
</evidence>
<evidence type="ECO:0000313" key="3">
    <source>
        <dbReference type="EMBL" id="OMJ21989.1"/>
    </source>
</evidence>
<dbReference type="AlphaFoldDB" id="A0A1R1Y520"/>
<comment type="caution">
    <text evidence="2">The sequence shown here is derived from an EMBL/GenBank/DDBJ whole genome shotgun (WGS) entry which is preliminary data.</text>
</comment>